<dbReference type="RefSeq" id="WP_142904937.1">
    <property type="nucleotide sequence ID" value="NZ_ML660094.1"/>
</dbReference>
<dbReference type="Gene3D" id="3.40.50.300">
    <property type="entry name" value="P-loop containing nucleotide triphosphate hydrolases"/>
    <property type="match status" value="1"/>
</dbReference>
<gene>
    <name evidence="2" type="ORF">FKG94_13875</name>
</gene>
<evidence type="ECO:0000259" key="1">
    <source>
        <dbReference type="Pfam" id="PF05872"/>
    </source>
</evidence>
<evidence type="ECO:0000313" key="3">
    <source>
        <dbReference type="Proteomes" id="UP000319732"/>
    </source>
</evidence>
<dbReference type="InterPro" id="IPR027417">
    <property type="entry name" value="P-loop_NTPase"/>
</dbReference>
<evidence type="ECO:0000313" key="2">
    <source>
        <dbReference type="EMBL" id="TQV78289.1"/>
    </source>
</evidence>
<dbReference type="InterPro" id="IPR008571">
    <property type="entry name" value="HerA-like"/>
</dbReference>
<sequence length="138" mass="15474">MEFSGARKSMERIAKEGRKYGVGLGVVSQRPHELSETVLAQCGSFICLRITNPTDQNYVKNLVPEGERDLVDILSGLGRGECMALGEAVPLPTRVQFYKADPVPNSDDIDFYQKWIEGPDDLNVADTVDKWRKQERSD</sequence>
<accession>A0A545TM30</accession>
<keyword evidence="3" id="KW-1185">Reference proteome</keyword>
<dbReference type="PANTHER" id="PTHR42957:SF1">
    <property type="entry name" value="HELICASE MJ1565-RELATED"/>
    <property type="match status" value="1"/>
</dbReference>
<dbReference type="InterPro" id="IPR033186">
    <property type="entry name" value="HerA_C"/>
</dbReference>
<dbReference type="EMBL" id="VHSG01000013">
    <property type="protein sequence ID" value="TQV78289.1"/>
    <property type="molecule type" value="Genomic_DNA"/>
</dbReference>
<dbReference type="OrthoDB" id="9806951at2"/>
<dbReference type="AlphaFoldDB" id="A0A545TM30"/>
<dbReference type="SUPFAM" id="SSF52540">
    <property type="entry name" value="P-loop containing nucleoside triphosphate hydrolases"/>
    <property type="match status" value="1"/>
</dbReference>
<reference evidence="2 3" key="1">
    <citation type="submission" date="2019-06" db="EMBL/GenBank/DDBJ databases">
        <title>Whole genome sequence for Cellvibrionaceae sp. R142.</title>
        <authorList>
            <person name="Wang G."/>
        </authorList>
    </citation>
    <scope>NUCLEOTIDE SEQUENCE [LARGE SCALE GENOMIC DNA]</scope>
    <source>
        <strain evidence="2 3">R142</strain>
    </source>
</reference>
<organism evidence="2 3">
    <name type="scientific">Exilibacterium tricleocarpae</name>
    <dbReference type="NCBI Taxonomy" id="2591008"/>
    <lineage>
        <taxon>Bacteria</taxon>
        <taxon>Pseudomonadati</taxon>
        <taxon>Pseudomonadota</taxon>
        <taxon>Gammaproteobacteria</taxon>
        <taxon>Cellvibrionales</taxon>
        <taxon>Cellvibrionaceae</taxon>
        <taxon>Exilibacterium</taxon>
    </lineage>
</organism>
<dbReference type="Proteomes" id="UP000319732">
    <property type="component" value="Unassembled WGS sequence"/>
</dbReference>
<name>A0A545TM30_9GAMM</name>
<comment type="caution">
    <text evidence="2">The sequence shown here is derived from an EMBL/GenBank/DDBJ whole genome shotgun (WGS) entry which is preliminary data.</text>
</comment>
<keyword evidence="2" id="KW-0547">Nucleotide-binding</keyword>
<keyword evidence="2" id="KW-0067">ATP-binding</keyword>
<feature type="domain" description="Helicase HerA-like C-terminal" evidence="1">
    <location>
        <begin position="10"/>
        <end position="83"/>
    </location>
</feature>
<proteinExistence type="predicted"/>
<dbReference type="GO" id="GO:0005524">
    <property type="term" value="F:ATP binding"/>
    <property type="evidence" value="ECO:0007669"/>
    <property type="project" value="UniProtKB-KW"/>
</dbReference>
<dbReference type="PANTHER" id="PTHR42957">
    <property type="entry name" value="HELICASE MJ1565-RELATED"/>
    <property type="match status" value="1"/>
</dbReference>
<protein>
    <submittedName>
        <fullName evidence="2">ATP-binding protein</fullName>
    </submittedName>
</protein>
<dbReference type="Pfam" id="PF05872">
    <property type="entry name" value="HerA_C"/>
    <property type="match status" value="1"/>
</dbReference>